<keyword evidence="3" id="KW-1185">Reference proteome</keyword>
<accession>A0ABP7E5P3</accession>
<evidence type="ECO:0000313" key="3">
    <source>
        <dbReference type="Proteomes" id="UP001499884"/>
    </source>
</evidence>
<protein>
    <submittedName>
        <fullName evidence="2">Uncharacterized protein</fullName>
    </submittedName>
</protein>
<name>A0ABP7E5P3_9ACTN</name>
<reference evidence="3" key="1">
    <citation type="journal article" date="2019" name="Int. J. Syst. Evol. Microbiol.">
        <title>The Global Catalogue of Microorganisms (GCM) 10K type strain sequencing project: providing services to taxonomists for standard genome sequencing and annotation.</title>
        <authorList>
            <consortium name="The Broad Institute Genomics Platform"/>
            <consortium name="The Broad Institute Genome Sequencing Center for Infectious Disease"/>
            <person name="Wu L."/>
            <person name="Ma J."/>
        </authorList>
    </citation>
    <scope>NUCLEOTIDE SEQUENCE [LARGE SCALE GENOMIC DNA]</scope>
    <source>
        <strain evidence="3">JCM 30846</strain>
    </source>
</reference>
<organism evidence="2 3">
    <name type="scientific">Streptomyces tremellae</name>
    <dbReference type="NCBI Taxonomy" id="1124239"/>
    <lineage>
        <taxon>Bacteria</taxon>
        <taxon>Bacillati</taxon>
        <taxon>Actinomycetota</taxon>
        <taxon>Actinomycetes</taxon>
        <taxon>Kitasatosporales</taxon>
        <taxon>Streptomycetaceae</taxon>
        <taxon>Streptomyces</taxon>
    </lineage>
</organism>
<dbReference type="EMBL" id="BAABEP010000003">
    <property type="protein sequence ID" value="GAA3713735.1"/>
    <property type="molecule type" value="Genomic_DNA"/>
</dbReference>
<gene>
    <name evidence="2" type="ORF">GCM10023082_09370</name>
</gene>
<feature type="compositionally biased region" description="Low complexity" evidence="1">
    <location>
        <begin position="133"/>
        <end position="149"/>
    </location>
</feature>
<feature type="region of interest" description="Disordered" evidence="1">
    <location>
        <begin position="119"/>
        <end position="176"/>
    </location>
</feature>
<proteinExistence type="predicted"/>
<comment type="caution">
    <text evidence="2">The sequence shown here is derived from an EMBL/GenBank/DDBJ whole genome shotgun (WGS) entry which is preliminary data.</text>
</comment>
<dbReference type="Proteomes" id="UP001499884">
    <property type="component" value="Unassembled WGS sequence"/>
</dbReference>
<sequence>MCRRQRLRFRVLVDRSLELTPRLTWSAVTSGAALLRRPGREVPLSKLASLVLDAAGYENRRYAMYLHRRVAAPVCFTVAAPVSNAMWPGAPFDDATPNRHIIHEEAAARVVEHPAHRVPRVPRGGRADRRGGRPAAFAAAQPPRSATAGGARRLPSRAVGGARSGAPTPAICRSAM</sequence>
<evidence type="ECO:0000313" key="2">
    <source>
        <dbReference type="EMBL" id="GAA3713735.1"/>
    </source>
</evidence>
<evidence type="ECO:0000256" key="1">
    <source>
        <dbReference type="SAM" id="MobiDB-lite"/>
    </source>
</evidence>